<gene>
    <name evidence="12" type="ORF">L211DRAFT_869889</name>
</gene>
<reference evidence="12 13" key="1">
    <citation type="journal article" date="2018" name="Nat. Ecol. Evol.">
        <title>Pezizomycetes genomes reveal the molecular basis of ectomycorrhizal truffle lifestyle.</title>
        <authorList>
            <person name="Murat C."/>
            <person name="Payen T."/>
            <person name="Noel B."/>
            <person name="Kuo A."/>
            <person name="Morin E."/>
            <person name="Chen J."/>
            <person name="Kohler A."/>
            <person name="Krizsan K."/>
            <person name="Balestrini R."/>
            <person name="Da Silva C."/>
            <person name="Montanini B."/>
            <person name="Hainaut M."/>
            <person name="Levati E."/>
            <person name="Barry K.W."/>
            <person name="Belfiori B."/>
            <person name="Cichocki N."/>
            <person name="Clum A."/>
            <person name="Dockter R.B."/>
            <person name="Fauchery L."/>
            <person name="Guy J."/>
            <person name="Iotti M."/>
            <person name="Le Tacon F."/>
            <person name="Lindquist E.A."/>
            <person name="Lipzen A."/>
            <person name="Malagnac F."/>
            <person name="Mello A."/>
            <person name="Molinier V."/>
            <person name="Miyauchi S."/>
            <person name="Poulain J."/>
            <person name="Riccioni C."/>
            <person name="Rubini A."/>
            <person name="Sitrit Y."/>
            <person name="Splivallo R."/>
            <person name="Traeger S."/>
            <person name="Wang M."/>
            <person name="Zifcakova L."/>
            <person name="Wipf D."/>
            <person name="Zambonelli A."/>
            <person name="Paolocci F."/>
            <person name="Nowrousian M."/>
            <person name="Ottonello S."/>
            <person name="Baldrian P."/>
            <person name="Spatafora J.W."/>
            <person name="Henrissat B."/>
            <person name="Nagy L.G."/>
            <person name="Aury J.M."/>
            <person name="Wincker P."/>
            <person name="Grigoriev I.V."/>
            <person name="Bonfante P."/>
            <person name="Martin F.M."/>
        </authorList>
    </citation>
    <scope>NUCLEOTIDE SEQUENCE [LARGE SCALE GENOMIC DNA]</scope>
    <source>
        <strain evidence="12 13">ATCC MYA-4762</strain>
    </source>
</reference>
<evidence type="ECO:0000256" key="3">
    <source>
        <dbReference type="ARBA" id="ARBA00022679"/>
    </source>
</evidence>
<accession>A0A3N4LIW7</accession>
<proteinExistence type="inferred from homology"/>
<dbReference type="PROSITE" id="PS50011">
    <property type="entry name" value="PROTEIN_KINASE_DOM"/>
    <property type="match status" value="1"/>
</dbReference>
<feature type="region of interest" description="Disordered" evidence="10">
    <location>
        <begin position="489"/>
        <end position="556"/>
    </location>
</feature>
<evidence type="ECO:0000313" key="13">
    <source>
        <dbReference type="Proteomes" id="UP000267821"/>
    </source>
</evidence>
<evidence type="ECO:0000256" key="1">
    <source>
        <dbReference type="ARBA" id="ARBA00012513"/>
    </source>
</evidence>
<evidence type="ECO:0000313" key="12">
    <source>
        <dbReference type="EMBL" id="RPB21638.1"/>
    </source>
</evidence>
<sequence>MSLIPYSSQDRESQQVVLRHQSTLVLYDPKNRQLALRDLPQESRAIDTITLCPYCHQAMPGSERPQEGRSHGSSSPEAGYVNRDYFRMLDASTRLPAPGSASPHTSQSPPRFRLPHLGERVRVEEAIDAHHQRDSQEPSSPRRASTGGISSAAFSPGYFKRFFVEEGILGKGGKGIVLLVRHVLDGVSLGQFACKRVPVGDNHDWLAKVLTEVQLLQQLSHTNLVSYRHVWLESVEITKFGPSVPCAFILQQVRFANVYCDSGDLHNYILKGTSAANSKEDQKERIRRRSRGQPELPTLVPRRIPFDHILSFFSDIASGLHHLHSNGFIHRDLKPSNCLLMNPHVAGQAPRVLVSDFGEAQIENAMRSNTGATGTISYCAPEVLKRVTPEGAFGNFTAKSDIFSLGMILYFMCFGNLPYECADSINEENEDLDNLRVEISAWEGISEKDRTRPDLPERLYLSLERLLSPNPALRPSAEEILQGLHGNVPATEDSGHMKRSAHPPTGQEHEVGGSALGFRRISPVSDTPTAVSRSTSPKRQGYSTFGDSYKPTISASHPTRSTILRGLPMSPEDRNIISSDAVTPPPSTASGSTGFGGTFDTSLILRPRLDSPTSRRLSEIPRVLPFLTRRARILAALRSSEFAHAVKFSVFLTKAASLLSPCSPLAPNPWVVYPLLGLAVFDFTGRPSIRSSFLLMLFHIVAYSMANMSGALCSY</sequence>
<dbReference type="Pfam" id="PF00069">
    <property type="entry name" value="Pkinase"/>
    <property type="match status" value="1"/>
</dbReference>
<dbReference type="PANTHER" id="PTHR11042:SF138">
    <property type="entry name" value="SERINE_THREONINE-PROTEIN KINASE IKS1-RELATED"/>
    <property type="match status" value="1"/>
</dbReference>
<dbReference type="FunFam" id="1.10.510.10:FF:000699">
    <property type="entry name" value="Probable serine/threonine-protein kinase iksA"/>
    <property type="match status" value="1"/>
</dbReference>
<dbReference type="PROSITE" id="PS00108">
    <property type="entry name" value="PROTEIN_KINASE_ST"/>
    <property type="match status" value="1"/>
</dbReference>
<keyword evidence="4" id="KW-0547">Nucleotide-binding</keyword>
<name>A0A3N4LIW7_9PEZI</name>
<feature type="compositionally biased region" description="Polar residues" evidence="10">
    <location>
        <begin position="137"/>
        <end position="148"/>
    </location>
</feature>
<keyword evidence="13" id="KW-1185">Reference proteome</keyword>
<dbReference type="OrthoDB" id="1405469at2759"/>
<dbReference type="InterPro" id="IPR000719">
    <property type="entry name" value="Prot_kinase_dom"/>
</dbReference>
<evidence type="ECO:0000256" key="9">
    <source>
        <dbReference type="ARBA" id="ARBA00048679"/>
    </source>
</evidence>
<dbReference type="SUPFAM" id="SSF56112">
    <property type="entry name" value="Protein kinase-like (PK-like)"/>
    <property type="match status" value="1"/>
</dbReference>
<dbReference type="GO" id="GO:0005634">
    <property type="term" value="C:nucleus"/>
    <property type="evidence" value="ECO:0007669"/>
    <property type="project" value="TreeGrafter"/>
</dbReference>
<keyword evidence="3" id="KW-0808">Transferase</keyword>
<dbReference type="GO" id="GO:0005524">
    <property type="term" value="F:ATP binding"/>
    <property type="evidence" value="ECO:0007669"/>
    <property type="project" value="UniProtKB-KW"/>
</dbReference>
<comment type="catalytic activity">
    <reaction evidence="9">
        <text>L-seryl-[protein] + ATP = O-phospho-L-seryl-[protein] + ADP + H(+)</text>
        <dbReference type="Rhea" id="RHEA:17989"/>
        <dbReference type="Rhea" id="RHEA-COMP:9863"/>
        <dbReference type="Rhea" id="RHEA-COMP:11604"/>
        <dbReference type="ChEBI" id="CHEBI:15378"/>
        <dbReference type="ChEBI" id="CHEBI:29999"/>
        <dbReference type="ChEBI" id="CHEBI:30616"/>
        <dbReference type="ChEBI" id="CHEBI:83421"/>
        <dbReference type="ChEBI" id="CHEBI:456216"/>
        <dbReference type="EC" id="2.7.11.1"/>
    </reaction>
</comment>
<dbReference type="InterPro" id="IPR008271">
    <property type="entry name" value="Ser/Thr_kinase_AS"/>
</dbReference>
<dbReference type="AlphaFoldDB" id="A0A3N4LIW7"/>
<evidence type="ECO:0000256" key="10">
    <source>
        <dbReference type="SAM" id="MobiDB-lite"/>
    </source>
</evidence>
<feature type="compositionally biased region" description="Polar residues" evidence="10">
    <location>
        <begin position="524"/>
        <end position="556"/>
    </location>
</feature>
<dbReference type="SMART" id="SM00220">
    <property type="entry name" value="S_TKc"/>
    <property type="match status" value="1"/>
</dbReference>
<comment type="similarity">
    <text evidence="7">Belongs to the protein kinase superfamily. Ser/Thr protein kinase family. GCN2 subfamily.</text>
</comment>
<dbReference type="FunFam" id="3.30.200.20:FF:000306">
    <property type="entry name" value="IKS protein kinase"/>
    <property type="match status" value="1"/>
</dbReference>
<protein>
    <recommendedName>
        <fullName evidence="1">non-specific serine/threonine protein kinase</fullName>
        <ecNumber evidence="1">2.7.11.1</ecNumber>
    </recommendedName>
</protein>
<keyword evidence="5 12" id="KW-0418">Kinase</keyword>
<dbReference type="CDD" id="cd00180">
    <property type="entry name" value="PKc"/>
    <property type="match status" value="1"/>
</dbReference>
<evidence type="ECO:0000256" key="6">
    <source>
        <dbReference type="ARBA" id="ARBA00022840"/>
    </source>
</evidence>
<evidence type="ECO:0000256" key="4">
    <source>
        <dbReference type="ARBA" id="ARBA00022741"/>
    </source>
</evidence>
<dbReference type="EC" id="2.7.11.1" evidence="1"/>
<evidence type="ECO:0000256" key="7">
    <source>
        <dbReference type="ARBA" id="ARBA00037982"/>
    </source>
</evidence>
<dbReference type="InterPro" id="IPR050339">
    <property type="entry name" value="CC_SR_Kinase"/>
</dbReference>
<comment type="catalytic activity">
    <reaction evidence="8">
        <text>L-threonyl-[protein] + ATP = O-phospho-L-threonyl-[protein] + ADP + H(+)</text>
        <dbReference type="Rhea" id="RHEA:46608"/>
        <dbReference type="Rhea" id="RHEA-COMP:11060"/>
        <dbReference type="Rhea" id="RHEA-COMP:11605"/>
        <dbReference type="ChEBI" id="CHEBI:15378"/>
        <dbReference type="ChEBI" id="CHEBI:30013"/>
        <dbReference type="ChEBI" id="CHEBI:30616"/>
        <dbReference type="ChEBI" id="CHEBI:61977"/>
        <dbReference type="ChEBI" id="CHEBI:456216"/>
        <dbReference type="EC" id="2.7.11.1"/>
    </reaction>
</comment>
<dbReference type="GO" id="GO:0005737">
    <property type="term" value="C:cytoplasm"/>
    <property type="evidence" value="ECO:0007669"/>
    <property type="project" value="TreeGrafter"/>
</dbReference>
<feature type="region of interest" description="Disordered" evidence="10">
    <location>
        <begin position="93"/>
        <end position="113"/>
    </location>
</feature>
<evidence type="ECO:0000256" key="2">
    <source>
        <dbReference type="ARBA" id="ARBA00022527"/>
    </source>
</evidence>
<dbReference type="Proteomes" id="UP000267821">
    <property type="component" value="Unassembled WGS sequence"/>
</dbReference>
<feature type="region of interest" description="Disordered" evidence="10">
    <location>
        <begin position="60"/>
        <end position="79"/>
    </location>
</feature>
<evidence type="ECO:0000256" key="8">
    <source>
        <dbReference type="ARBA" id="ARBA00047899"/>
    </source>
</evidence>
<feature type="compositionally biased region" description="Basic and acidic residues" evidence="10">
    <location>
        <begin position="127"/>
        <end position="136"/>
    </location>
</feature>
<keyword evidence="2" id="KW-0723">Serine/threonine-protein kinase</keyword>
<feature type="region of interest" description="Disordered" evidence="10">
    <location>
        <begin position="127"/>
        <end position="148"/>
    </location>
</feature>
<dbReference type="InParanoid" id="A0A3N4LIW7"/>
<evidence type="ECO:0000256" key="5">
    <source>
        <dbReference type="ARBA" id="ARBA00022777"/>
    </source>
</evidence>
<dbReference type="GO" id="GO:0004674">
    <property type="term" value="F:protein serine/threonine kinase activity"/>
    <property type="evidence" value="ECO:0007669"/>
    <property type="project" value="UniProtKB-KW"/>
</dbReference>
<dbReference type="STRING" id="1051890.A0A3N4LIW7"/>
<dbReference type="PANTHER" id="PTHR11042">
    <property type="entry name" value="EUKARYOTIC TRANSLATION INITIATION FACTOR 2-ALPHA KINASE EIF2-ALPHA KINASE -RELATED"/>
    <property type="match status" value="1"/>
</dbReference>
<dbReference type="Gene3D" id="1.10.510.10">
    <property type="entry name" value="Transferase(Phosphotransferase) domain 1"/>
    <property type="match status" value="1"/>
</dbReference>
<organism evidence="12 13">
    <name type="scientific">Terfezia boudieri ATCC MYA-4762</name>
    <dbReference type="NCBI Taxonomy" id="1051890"/>
    <lineage>
        <taxon>Eukaryota</taxon>
        <taxon>Fungi</taxon>
        <taxon>Dikarya</taxon>
        <taxon>Ascomycota</taxon>
        <taxon>Pezizomycotina</taxon>
        <taxon>Pezizomycetes</taxon>
        <taxon>Pezizales</taxon>
        <taxon>Pezizaceae</taxon>
        <taxon>Terfezia</taxon>
    </lineage>
</organism>
<dbReference type="Gene3D" id="3.30.200.20">
    <property type="entry name" value="Phosphorylase Kinase, domain 1"/>
    <property type="match status" value="1"/>
</dbReference>
<feature type="domain" description="Protein kinase" evidence="11">
    <location>
        <begin position="163"/>
        <end position="488"/>
    </location>
</feature>
<evidence type="ECO:0000259" key="11">
    <source>
        <dbReference type="PROSITE" id="PS50011"/>
    </source>
</evidence>
<keyword evidence="6" id="KW-0067">ATP-binding</keyword>
<dbReference type="EMBL" id="ML121558">
    <property type="protein sequence ID" value="RPB21638.1"/>
    <property type="molecule type" value="Genomic_DNA"/>
</dbReference>
<dbReference type="InterPro" id="IPR011009">
    <property type="entry name" value="Kinase-like_dom_sf"/>
</dbReference>